<evidence type="ECO:0000313" key="2">
    <source>
        <dbReference type="Proteomes" id="UP000218327"/>
    </source>
</evidence>
<sequence>MFYAAFGYGNLFNGAGILLSIGPPRNSKDAKILAAKREHGKGRESNWFLWEVLIRAYAGYPYTSSELSVIKFYAGCRLAVYHRILINEIAAMSALSDLDLVPEQPVQSISILELDTVPELVQKNDIAILDYWGAILRQEFEIPDYIWDYIFSRSRISGISNDIIYQDLRWYLLKHPVNNRETQSLSPKRSGHILPMQEDYSEELKKLINYARRRKQKTKG</sequence>
<comment type="caution">
    <text evidence="1">The sequence shown here is derived from an EMBL/GenBank/DDBJ whole genome shotgun (WGS) entry which is preliminary data.</text>
</comment>
<dbReference type="EMBL" id="NVVJ01000079">
    <property type="protein sequence ID" value="PCJ20520.1"/>
    <property type="molecule type" value="Genomic_DNA"/>
</dbReference>
<evidence type="ECO:0000313" key="1">
    <source>
        <dbReference type="EMBL" id="PCJ20520.1"/>
    </source>
</evidence>
<proteinExistence type="predicted"/>
<accession>A0A2A5AN35</accession>
<gene>
    <name evidence="1" type="ORF">COA96_15785</name>
</gene>
<name>A0A2A5AN35_9GAMM</name>
<organism evidence="1 2">
    <name type="scientific">SAR86 cluster bacterium</name>
    <dbReference type="NCBI Taxonomy" id="2030880"/>
    <lineage>
        <taxon>Bacteria</taxon>
        <taxon>Pseudomonadati</taxon>
        <taxon>Pseudomonadota</taxon>
        <taxon>Gammaproteobacteria</taxon>
        <taxon>SAR86 cluster</taxon>
    </lineage>
</organism>
<dbReference type="Proteomes" id="UP000218327">
    <property type="component" value="Unassembled WGS sequence"/>
</dbReference>
<reference evidence="2" key="1">
    <citation type="submission" date="2017-08" db="EMBL/GenBank/DDBJ databases">
        <title>A dynamic microbial community with high functional redundancy inhabits the cold, oxic subseafloor aquifer.</title>
        <authorList>
            <person name="Tully B.J."/>
            <person name="Wheat C.G."/>
            <person name="Glazer B.T."/>
            <person name="Huber J.A."/>
        </authorList>
    </citation>
    <scope>NUCLEOTIDE SEQUENCE [LARGE SCALE GENOMIC DNA]</scope>
</reference>
<protein>
    <submittedName>
        <fullName evidence="1">Uncharacterized protein</fullName>
    </submittedName>
</protein>
<dbReference type="AlphaFoldDB" id="A0A2A5AN35"/>